<dbReference type="AlphaFoldDB" id="A0AAU9WE99"/>
<keyword evidence="4 11" id="KW-0540">Nuclease</keyword>
<dbReference type="InterPro" id="IPR018998">
    <property type="entry name" value="EndoU_C"/>
</dbReference>
<evidence type="ECO:0000313" key="14">
    <source>
        <dbReference type="Proteomes" id="UP001159428"/>
    </source>
</evidence>
<evidence type="ECO:0000256" key="6">
    <source>
        <dbReference type="ARBA" id="ARBA00022759"/>
    </source>
</evidence>
<evidence type="ECO:0000259" key="12">
    <source>
        <dbReference type="PROSITE" id="PS51959"/>
    </source>
</evidence>
<evidence type="ECO:0000256" key="8">
    <source>
        <dbReference type="ARBA" id="ARBA00022884"/>
    </source>
</evidence>
<dbReference type="GO" id="GO:0003723">
    <property type="term" value="F:RNA binding"/>
    <property type="evidence" value="ECO:0007669"/>
    <property type="project" value="UniProtKB-UniRule"/>
</dbReference>
<protein>
    <recommendedName>
        <fullName evidence="11">Uridylate-specific endoribonuclease</fullName>
        <ecNumber evidence="11">4.6.1.-</ecNumber>
    </recommendedName>
</protein>
<feature type="domain" description="EndoU" evidence="12">
    <location>
        <begin position="4"/>
        <end position="267"/>
    </location>
</feature>
<comment type="cofactor">
    <cofactor evidence="1 11">
        <name>Mn(2+)</name>
        <dbReference type="ChEBI" id="CHEBI:29035"/>
    </cofactor>
</comment>
<evidence type="ECO:0000256" key="3">
    <source>
        <dbReference type="ARBA" id="ARBA00011245"/>
    </source>
</evidence>
<evidence type="ECO:0000256" key="1">
    <source>
        <dbReference type="ARBA" id="ARBA00001936"/>
    </source>
</evidence>
<keyword evidence="7 11" id="KW-0378">Hydrolase</keyword>
<feature type="non-terminal residue" evidence="13">
    <location>
        <position position="1"/>
    </location>
</feature>
<comment type="catalytic activity">
    <reaction evidence="11">
        <text>ribonucleotidyl-uridine-RNA = a 5'-end dephospho-uridine-RNA + a 3'-end 2',3'-cyclophospho-ribonucleotide-RNA</text>
        <dbReference type="Rhea" id="RHEA:67792"/>
        <dbReference type="Rhea" id="RHEA-COMP:10464"/>
        <dbReference type="Rhea" id="RHEA-COMP:17354"/>
        <dbReference type="Rhea" id="RHEA-COMP:17356"/>
        <dbReference type="ChEBI" id="CHEBI:83064"/>
        <dbReference type="ChEBI" id="CHEBI:173117"/>
        <dbReference type="ChEBI" id="CHEBI:173224"/>
    </reaction>
</comment>
<dbReference type="PANTHER" id="PTHR12439:SF11">
    <property type="entry name" value="URIDYLATE-SPECIFIC ENDORIBONUCLEASE"/>
    <property type="match status" value="1"/>
</dbReference>
<dbReference type="SUPFAM" id="SSF142877">
    <property type="entry name" value="EndoU-like"/>
    <property type="match status" value="1"/>
</dbReference>
<dbReference type="EMBL" id="CALNXJ010000012">
    <property type="protein sequence ID" value="CAH3111323.1"/>
    <property type="molecule type" value="Genomic_DNA"/>
</dbReference>
<keyword evidence="14" id="KW-1185">Reference proteome</keyword>
<dbReference type="PROSITE" id="PS51959">
    <property type="entry name" value="ENDOU"/>
    <property type="match status" value="1"/>
</dbReference>
<evidence type="ECO:0000256" key="10">
    <source>
        <dbReference type="ARBA" id="ARBA00023239"/>
    </source>
</evidence>
<name>A0AAU9WE99_9CNID</name>
<keyword evidence="5 11" id="KW-0479">Metal-binding</keyword>
<keyword evidence="8 11" id="KW-0694">RNA-binding</keyword>
<reference evidence="13 14" key="1">
    <citation type="submission" date="2022-05" db="EMBL/GenBank/DDBJ databases">
        <authorList>
            <consortium name="Genoscope - CEA"/>
            <person name="William W."/>
        </authorList>
    </citation>
    <scope>NUCLEOTIDE SEQUENCE [LARGE SCALE GENOMIC DNA]</scope>
</reference>
<evidence type="ECO:0000256" key="7">
    <source>
        <dbReference type="ARBA" id="ARBA00022801"/>
    </source>
</evidence>
<dbReference type="GO" id="GO:0016787">
    <property type="term" value="F:hydrolase activity"/>
    <property type="evidence" value="ECO:0007669"/>
    <property type="project" value="UniProtKB-KW"/>
</dbReference>
<dbReference type="Proteomes" id="UP001159428">
    <property type="component" value="Unassembled WGS sequence"/>
</dbReference>
<dbReference type="Pfam" id="PF09412">
    <property type="entry name" value="XendoU"/>
    <property type="match status" value="1"/>
</dbReference>
<evidence type="ECO:0000256" key="4">
    <source>
        <dbReference type="ARBA" id="ARBA00022722"/>
    </source>
</evidence>
<dbReference type="GO" id="GO:0046872">
    <property type="term" value="F:metal ion binding"/>
    <property type="evidence" value="ECO:0007669"/>
    <property type="project" value="UniProtKB-UniRule"/>
</dbReference>
<organism evidence="13 14">
    <name type="scientific">Pocillopora meandrina</name>
    <dbReference type="NCBI Taxonomy" id="46732"/>
    <lineage>
        <taxon>Eukaryota</taxon>
        <taxon>Metazoa</taxon>
        <taxon>Cnidaria</taxon>
        <taxon>Anthozoa</taxon>
        <taxon>Hexacorallia</taxon>
        <taxon>Scleractinia</taxon>
        <taxon>Astrocoeniina</taxon>
        <taxon>Pocilloporidae</taxon>
        <taxon>Pocillopora</taxon>
    </lineage>
</organism>
<comment type="subunit">
    <text evidence="3 11">Monomer.</text>
</comment>
<evidence type="ECO:0000256" key="2">
    <source>
        <dbReference type="ARBA" id="ARBA00010168"/>
    </source>
</evidence>
<evidence type="ECO:0000256" key="5">
    <source>
        <dbReference type="ARBA" id="ARBA00022723"/>
    </source>
</evidence>
<comment type="caution">
    <text evidence="13">The sequence shown here is derived from an EMBL/GenBank/DDBJ whole genome shotgun (WGS) entry which is preliminary data.</text>
</comment>
<keyword evidence="6 11" id="KW-0255">Endonuclease</keyword>
<accession>A0AAU9WE99</accession>
<dbReference type="InterPro" id="IPR039787">
    <property type="entry name" value="ENDOU"/>
</dbReference>
<dbReference type="PANTHER" id="PTHR12439">
    <property type="entry name" value="PLACENTAL PROTEIN 11-RELATED"/>
    <property type="match status" value="1"/>
</dbReference>
<evidence type="ECO:0000256" key="11">
    <source>
        <dbReference type="RuleBase" id="RU367085"/>
    </source>
</evidence>
<dbReference type="EC" id="4.6.1.-" evidence="11"/>
<proteinExistence type="inferred from homology"/>
<evidence type="ECO:0000256" key="9">
    <source>
        <dbReference type="ARBA" id="ARBA00023211"/>
    </source>
</evidence>
<dbReference type="InterPro" id="IPR037227">
    <property type="entry name" value="EndoU-like"/>
</dbReference>
<dbReference type="CDD" id="cd21159">
    <property type="entry name" value="XendoU"/>
    <property type="match status" value="1"/>
</dbReference>
<keyword evidence="10" id="KW-0456">Lyase</keyword>
<keyword evidence="9 11" id="KW-0464">Manganese</keyword>
<sequence length="267" mass="31277">SFNPHPELSSLCQRLWDADENRLEPGVDYEIDPQGKTRYHSREDRARDPLFTFVKEEVFQRVTFRRFIALLDNYESEGGQGEVVTPHEIRENQCFIDAIMETEPMKIAHEYLADKGLMPKDRGQFKRELYKIWFQMFQRTKGVRKLDSSGFEHVFVGETRNKTEVIGFHNWIQFYLQEKRGFVDYKGFFPSRRSKNQLITIQFSWKGDVKPIGSSFIGTSPEFEMALYTVCYLAGEGEDVQVEIDDYDVTVKAHHMGPYMGSCYPQC</sequence>
<comment type="similarity">
    <text evidence="2 11">Belongs to the ENDOU family.</text>
</comment>
<dbReference type="GO" id="GO:0016829">
    <property type="term" value="F:lyase activity"/>
    <property type="evidence" value="ECO:0007669"/>
    <property type="project" value="UniProtKB-KW"/>
</dbReference>
<evidence type="ECO:0000313" key="13">
    <source>
        <dbReference type="EMBL" id="CAH3111323.1"/>
    </source>
</evidence>
<dbReference type="GO" id="GO:0004521">
    <property type="term" value="F:RNA endonuclease activity"/>
    <property type="evidence" value="ECO:0007669"/>
    <property type="project" value="UniProtKB-UniRule"/>
</dbReference>
<gene>
    <name evidence="13" type="ORF">PMEA_00004045</name>
</gene>